<feature type="transmembrane region" description="Helical" evidence="1">
    <location>
        <begin position="302"/>
        <end position="322"/>
    </location>
</feature>
<protein>
    <submittedName>
        <fullName evidence="2">DUF979 domain-containing protein</fullName>
    </submittedName>
</protein>
<feature type="transmembrane region" description="Helical" evidence="1">
    <location>
        <begin position="177"/>
        <end position="197"/>
    </location>
</feature>
<evidence type="ECO:0000256" key="1">
    <source>
        <dbReference type="SAM" id="Phobius"/>
    </source>
</evidence>
<gene>
    <name evidence="2" type="ORF">GCM10009613_40240</name>
</gene>
<name>A0ABP4ILL6_9PSEU</name>
<evidence type="ECO:0000313" key="2">
    <source>
        <dbReference type="EMBL" id="GAA1393572.1"/>
    </source>
</evidence>
<reference evidence="3" key="1">
    <citation type="journal article" date="2019" name="Int. J. Syst. Evol. Microbiol.">
        <title>The Global Catalogue of Microorganisms (GCM) 10K type strain sequencing project: providing services to taxonomists for standard genome sequencing and annotation.</title>
        <authorList>
            <consortium name="The Broad Institute Genomics Platform"/>
            <consortium name="The Broad Institute Genome Sequencing Center for Infectious Disease"/>
            <person name="Wu L."/>
            <person name="Ma J."/>
        </authorList>
    </citation>
    <scope>NUCLEOTIDE SEQUENCE [LARGE SCALE GENOMIC DNA]</scope>
    <source>
        <strain evidence="3">JCM 11896</strain>
    </source>
</reference>
<dbReference type="Proteomes" id="UP001501414">
    <property type="component" value="Unassembled WGS sequence"/>
</dbReference>
<feature type="transmembrane region" description="Helical" evidence="1">
    <location>
        <begin position="6"/>
        <end position="23"/>
    </location>
</feature>
<accession>A0ABP4ILL6</accession>
<keyword evidence="1" id="KW-1133">Transmembrane helix</keyword>
<evidence type="ECO:0000313" key="3">
    <source>
        <dbReference type="Proteomes" id="UP001501414"/>
    </source>
</evidence>
<feature type="transmembrane region" description="Helical" evidence="1">
    <location>
        <begin position="35"/>
        <end position="53"/>
    </location>
</feature>
<feature type="transmembrane region" description="Helical" evidence="1">
    <location>
        <begin position="259"/>
        <end position="282"/>
    </location>
</feature>
<feature type="transmembrane region" description="Helical" evidence="1">
    <location>
        <begin position="102"/>
        <end position="123"/>
    </location>
</feature>
<keyword evidence="1" id="KW-0472">Membrane</keyword>
<organism evidence="2 3">
    <name type="scientific">Pseudonocardia kongjuensis</name>
    <dbReference type="NCBI Taxonomy" id="102227"/>
    <lineage>
        <taxon>Bacteria</taxon>
        <taxon>Bacillati</taxon>
        <taxon>Actinomycetota</taxon>
        <taxon>Actinomycetes</taxon>
        <taxon>Pseudonocardiales</taxon>
        <taxon>Pseudonocardiaceae</taxon>
        <taxon>Pseudonocardia</taxon>
    </lineage>
</organism>
<dbReference type="InterPro" id="IPR009323">
    <property type="entry name" value="DUF979"/>
</dbReference>
<keyword evidence="1" id="KW-0812">Transmembrane</keyword>
<feature type="transmembrane region" description="Helical" evidence="1">
    <location>
        <begin position="59"/>
        <end position="78"/>
    </location>
</feature>
<comment type="caution">
    <text evidence="2">The sequence shown here is derived from an EMBL/GenBank/DDBJ whole genome shotgun (WGS) entry which is preliminary data.</text>
</comment>
<feature type="transmembrane region" description="Helical" evidence="1">
    <location>
        <begin position="135"/>
        <end position="156"/>
    </location>
</feature>
<proteinExistence type="predicted"/>
<keyword evidence="3" id="KW-1185">Reference proteome</keyword>
<dbReference type="RefSeq" id="WP_344024766.1">
    <property type="nucleotide sequence ID" value="NZ_BAAAJK010000024.1"/>
</dbReference>
<dbReference type="EMBL" id="BAAAJK010000024">
    <property type="protein sequence ID" value="GAA1393572.1"/>
    <property type="molecule type" value="Genomic_DNA"/>
</dbReference>
<sequence length="324" mass="33280">MIGPEPVNWAIAAMLLVVAGLTARDRGNPRRHTSAAFWGLAGAGFVYASWVTAGAAPAWPLGLVVLTVVVLGSSARTLRPGTVTSTGDAAREESATRLGHRLFLPALCVPVITLVVTLAGPAVTVGGRPLVAEGSASLLGLALGAVVATVVGYLLLGAHPIGAPFQEGRRLLDLMGSMALLPLVLAVVGVLFTRAGLGDAVGQVLQAVLPDGRLVAVAAYCLTMALLTLLVGNAFAAFPIVTAALGWPLLVEIHQADPAVVFSVGMLAGFCGTLVSPMAANFTLVPAALLEMRDRYGVIRTHAPTAAIMLVANVVIMYIFAFPR</sequence>
<feature type="transmembrane region" description="Helical" evidence="1">
    <location>
        <begin position="217"/>
        <end position="247"/>
    </location>
</feature>
<dbReference type="Pfam" id="PF06166">
    <property type="entry name" value="DUF979"/>
    <property type="match status" value="1"/>
</dbReference>